<comment type="caution">
    <text evidence="2">The sequence shown here is derived from an EMBL/GenBank/DDBJ whole genome shotgun (WGS) entry which is preliminary data.</text>
</comment>
<organism evidence="2 3">
    <name type="scientific">Paracoccidioides brasiliensis</name>
    <dbReference type="NCBI Taxonomy" id="121759"/>
    <lineage>
        <taxon>Eukaryota</taxon>
        <taxon>Fungi</taxon>
        <taxon>Dikarya</taxon>
        <taxon>Ascomycota</taxon>
        <taxon>Pezizomycotina</taxon>
        <taxon>Eurotiomycetes</taxon>
        <taxon>Eurotiomycetidae</taxon>
        <taxon>Onygenales</taxon>
        <taxon>Ajellomycetaceae</taxon>
        <taxon>Paracoccidioides</taxon>
    </lineage>
</organism>
<proteinExistence type="predicted"/>
<dbReference type="Proteomes" id="UP000242814">
    <property type="component" value="Unassembled WGS sequence"/>
</dbReference>
<evidence type="ECO:0000256" key="1">
    <source>
        <dbReference type="SAM" id="Phobius"/>
    </source>
</evidence>
<dbReference type="SMART" id="SM00248">
    <property type="entry name" value="ANK"/>
    <property type="match status" value="3"/>
</dbReference>
<dbReference type="Gene3D" id="1.25.40.20">
    <property type="entry name" value="Ankyrin repeat-containing domain"/>
    <property type="match status" value="1"/>
</dbReference>
<gene>
    <name evidence="2" type="ORF">ACO22_04372</name>
</gene>
<keyword evidence="1" id="KW-1133">Transmembrane helix</keyword>
<evidence type="ECO:0000313" key="2">
    <source>
        <dbReference type="EMBL" id="ODH26919.1"/>
    </source>
</evidence>
<dbReference type="EMBL" id="LZYO01000171">
    <property type="protein sequence ID" value="ODH26919.1"/>
    <property type="molecule type" value="Genomic_DNA"/>
</dbReference>
<reference evidence="2 3" key="1">
    <citation type="submission" date="2016-06" db="EMBL/GenBank/DDBJ databases">
        <authorList>
            <person name="Kjaerup R.B."/>
            <person name="Dalgaard T.S."/>
            <person name="Juul-Madsen H.R."/>
        </authorList>
    </citation>
    <scope>NUCLEOTIDE SEQUENCE [LARGE SCALE GENOMIC DNA]</scope>
    <source>
        <strain evidence="2 3">Pb300</strain>
    </source>
</reference>
<dbReference type="InterPro" id="IPR002110">
    <property type="entry name" value="Ankyrin_rpt"/>
</dbReference>
<accession>A0A1D2JD94</accession>
<keyword evidence="1" id="KW-0472">Membrane</keyword>
<name>A0A1D2JD94_PARBR</name>
<sequence>MSTFTKCRTSLYVPQVDQLPLYVENENDLPPYVEQEIEQEDENKVQTFLKGFLKSTDGPEIDPVIVKDLLPDEYQRLSKIILSDAHNFVFVSDLTIDELSFIAVAIVRLLFSSIYLGKNETMSWLLSENLITANTVNLDGMSPLLAAVKIRSTRAIQELIDFGAEPDQYAIAGFYELPTGRAPIKRTPLQLAAALGNLPLVKMFMETYQCDDSKIAPDGELALRLAAENGHRHVVDYLPVRRGGGWKRWRTAHEASMIKAKAALKYIYEFVAFFIYQVPKFFIWTTPKHLFVRPLSKGCKWCWKNRKGLLLWIKHQALQTPVRMKKAAKSMWSGIKRAPKAISSMSKSIWKFLTQFLPKFIWRVCTKEIPKIVVCVSQWIWLVLSSAVKLTSNFFQKVASLLHTAFSAVISFFRNVSLIDIWNGFCDVLRVIFISLPLKICDIIVNFGELTYKIMGGIFGLTGKVLWYIGFSILFLMMYIPTHIWFIIKSIGTSMATAFREIRVWVNPKA</sequence>
<feature type="transmembrane region" description="Helical" evidence="1">
    <location>
        <begin position="465"/>
        <end position="488"/>
    </location>
</feature>
<dbReference type="AlphaFoldDB" id="A0A1D2JD94"/>
<dbReference type="SUPFAM" id="SSF48403">
    <property type="entry name" value="Ankyrin repeat"/>
    <property type="match status" value="1"/>
</dbReference>
<dbReference type="VEuPathDB" id="FungiDB:PABG_07270"/>
<evidence type="ECO:0000313" key="3">
    <source>
        <dbReference type="Proteomes" id="UP000242814"/>
    </source>
</evidence>
<keyword evidence="1" id="KW-0812">Transmembrane</keyword>
<protein>
    <submittedName>
        <fullName evidence="2">Uncharacterized protein</fullName>
    </submittedName>
</protein>
<dbReference type="InterPro" id="IPR036770">
    <property type="entry name" value="Ankyrin_rpt-contain_sf"/>
</dbReference>
<dbReference type="VEuPathDB" id="FungiDB:PADG_05238"/>